<name>A0ABQ9AJJ1_9ROSI</name>
<reference evidence="2" key="1">
    <citation type="submission" date="2022-10" db="EMBL/GenBank/DDBJ databases">
        <authorList>
            <person name="Hyden B.L."/>
            <person name="Feng K."/>
            <person name="Yates T."/>
            <person name="Jawdy S."/>
            <person name="Smart L.B."/>
            <person name="Muchero W."/>
        </authorList>
    </citation>
    <scope>NUCLEOTIDE SEQUENCE</scope>
    <source>
        <tissue evidence="2">Shoot tip</tissue>
    </source>
</reference>
<keyword evidence="1" id="KW-0472">Membrane</keyword>
<feature type="transmembrane region" description="Helical" evidence="1">
    <location>
        <begin position="105"/>
        <end position="124"/>
    </location>
</feature>
<protein>
    <submittedName>
        <fullName evidence="2">Uncharacterized protein</fullName>
    </submittedName>
</protein>
<accession>A0ABQ9AJJ1</accession>
<gene>
    <name evidence="2" type="ORF">OIU77_007807</name>
</gene>
<keyword evidence="3" id="KW-1185">Reference proteome</keyword>
<reference evidence="2" key="2">
    <citation type="journal article" date="2023" name="Int. J. Mol. Sci.">
        <title>De Novo Assembly and Annotation of 11 Diverse Shrub Willow (Salix) Genomes Reveals Novel Gene Organization in Sex-Linked Regions.</title>
        <authorList>
            <person name="Hyden B."/>
            <person name="Feng K."/>
            <person name="Yates T.B."/>
            <person name="Jawdy S."/>
            <person name="Cereghino C."/>
            <person name="Smart L.B."/>
            <person name="Muchero W."/>
        </authorList>
    </citation>
    <scope>NUCLEOTIDE SEQUENCE</scope>
    <source>
        <tissue evidence="2">Shoot tip</tissue>
    </source>
</reference>
<evidence type="ECO:0000313" key="3">
    <source>
        <dbReference type="Proteomes" id="UP001141253"/>
    </source>
</evidence>
<dbReference type="EMBL" id="JAPFFI010000020">
    <property type="protein sequence ID" value="KAJ6339933.1"/>
    <property type="molecule type" value="Genomic_DNA"/>
</dbReference>
<organism evidence="2 3">
    <name type="scientific">Salix suchowensis</name>
    <dbReference type="NCBI Taxonomy" id="1278906"/>
    <lineage>
        <taxon>Eukaryota</taxon>
        <taxon>Viridiplantae</taxon>
        <taxon>Streptophyta</taxon>
        <taxon>Embryophyta</taxon>
        <taxon>Tracheophyta</taxon>
        <taxon>Spermatophyta</taxon>
        <taxon>Magnoliopsida</taxon>
        <taxon>eudicotyledons</taxon>
        <taxon>Gunneridae</taxon>
        <taxon>Pentapetalae</taxon>
        <taxon>rosids</taxon>
        <taxon>fabids</taxon>
        <taxon>Malpighiales</taxon>
        <taxon>Salicaceae</taxon>
        <taxon>Saliceae</taxon>
        <taxon>Salix</taxon>
    </lineage>
</organism>
<sequence>MAQKAPLITSAAYLRGLNRPHFLASKTHFGLQSPTRQLALAIVAMATQKKVNKYDGNWKKQWYGAGIFYENSEEVEVDVFKKLEKPEELGLLSLLEKTVSVSPSILASAALPILVAAVVAIVVIPDDSAGLIAAQAVLAGALGVGAVALLVGSFVLDGLQEAD</sequence>
<evidence type="ECO:0000256" key="1">
    <source>
        <dbReference type="SAM" id="Phobius"/>
    </source>
</evidence>
<proteinExistence type="predicted"/>
<keyword evidence="1" id="KW-1133">Transmembrane helix</keyword>
<dbReference type="Pfam" id="PF06549">
    <property type="entry name" value="DUF1118"/>
    <property type="match status" value="1"/>
</dbReference>
<keyword evidence="1" id="KW-0812">Transmembrane</keyword>
<evidence type="ECO:0000313" key="2">
    <source>
        <dbReference type="EMBL" id="KAJ6339933.1"/>
    </source>
</evidence>
<feature type="transmembrane region" description="Helical" evidence="1">
    <location>
        <begin position="136"/>
        <end position="156"/>
    </location>
</feature>
<comment type="caution">
    <text evidence="2">The sequence shown here is derived from an EMBL/GenBank/DDBJ whole genome shotgun (WGS) entry which is preliminary data.</text>
</comment>
<dbReference type="InterPro" id="IPR009500">
    <property type="entry name" value="DUF1118"/>
</dbReference>
<dbReference type="Proteomes" id="UP001141253">
    <property type="component" value="Chromosome 15W"/>
</dbReference>